<evidence type="ECO:0000256" key="3">
    <source>
        <dbReference type="ARBA" id="ARBA00022729"/>
    </source>
</evidence>
<name>A0ABS6Y9Y4_9BACT</name>
<dbReference type="EMBL" id="JAHXCT010000001">
    <property type="protein sequence ID" value="MBW4768373.1"/>
    <property type="molecule type" value="Genomic_DNA"/>
</dbReference>
<dbReference type="PANTHER" id="PTHR12815:SF47">
    <property type="entry name" value="TRANSLOCATION AND ASSEMBLY MODULE SUBUNIT TAMA"/>
    <property type="match status" value="1"/>
</dbReference>
<protein>
    <submittedName>
        <fullName evidence="7">BamA/TamA family outer membrane protein</fullName>
    </submittedName>
</protein>
<evidence type="ECO:0000256" key="2">
    <source>
        <dbReference type="ARBA" id="ARBA00022692"/>
    </source>
</evidence>
<evidence type="ECO:0000256" key="1">
    <source>
        <dbReference type="ARBA" id="ARBA00004370"/>
    </source>
</evidence>
<evidence type="ECO:0000256" key="5">
    <source>
        <dbReference type="ARBA" id="ARBA00023237"/>
    </source>
</evidence>
<keyword evidence="8" id="KW-1185">Reference proteome</keyword>
<accession>A0ABS6Y9Y4</accession>
<keyword evidence="3" id="KW-0732">Signal</keyword>
<dbReference type="RefSeq" id="WP_219479094.1">
    <property type="nucleotide sequence ID" value="NZ_JAHXCT010000001.1"/>
</dbReference>
<reference evidence="7 8" key="1">
    <citation type="submission" date="2021-07" db="EMBL/GenBank/DDBJ databases">
        <title>Genomic diversity and antimicrobial resistance of Prevotella spp. isolated from chronic lung disease airways.</title>
        <authorList>
            <person name="Webb K.A."/>
            <person name="Olagoke O.S."/>
            <person name="Baird T."/>
            <person name="Neill J."/>
            <person name="Pham A."/>
            <person name="Wells T.J."/>
            <person name="Ramsay K.A."/>
            <person name="Bell S.C."/>
            <person name="Sarovich D.S."/>
            <person name="Price E.P."/>
        </authorList>
    </citation>
    <scope>NUCLEOTIDE SEQUENCE [LARGE SCALE GENOMIC DNA]</scope>
    <source>
        <strain evidence="7 8">SCHI0011.S.12</strain>
    </source>
</reference>
<keyword evidence="4" id="KW-0472">Membrane</keyword>
<sequence>MNIEFTLSRNVTIKLGSCFVLGLLSACSAEKFIPENNYMLTRVEVKSQDKKLNVTSLEPYLKQKANSKWFSLFKVPMGTYTMAGTDSTKWINRFLKGIGEKPIIYDSLLTKETKENLRKALWDMGYLNAQVDTISDIKKKKIKLTYLLKPGEQFKIRHVFYDIKDDSIASLLQIDDEKNRGLRTGMPFSVEVLNNERKRITSVLSNLGYYKFHRDFMLYRVDSVAGEKKVDVELDLLKYKENSQSPDTLHPRYKIRDVIYSNIGGDTLRLSKRTLKYNTLIDKGDYYNSSDILKTYNKLSKIQIINYSNIRFAEVPDTNLLDCYIQLKGNKTHLLSLQPEGTNTSGDLGAALTFIYENRNVFHGGEVFSVKLRGAYEAITRLEGYKDKNYQEYNVETKLVFPRFLAPFLSHSFKKHNNALSELSVRYDLQNRPEFHRRVFSTAWRYRWSEPKHNLAYRFDLLDVDYVYMPWISETFKRDYLDNAYSRNAILRYNYQDLFIVKMGFGLTYNDGTNALRVNFESSGNLLNAFSRASKATKTSEGRYTLFNIAYAQYVKGDIDYSKLVKLDERNALAFHVGLGVAYPYGNSKILPFEKRYFSGGANSVRGWNVRSLGPGTFAGADRRIDFINQTGDLRLDLNAEYRTFLFWKLNGALFVDAGNIWTLRNYSDQPGGMFKLNEFYKQIAVAYGLGLRFNFDYFILRFDLGIKAVNPVYTNGKEHYPIWHPNFKRDATLHFAVGLPF</sequence>
<evidence type="ECO:0000313" key="7">
    <source>
        <dbReference type="EMBL" id="MBW4768373.1"/>
    </source>
</evidence>
<dbReference type="Pfam" id="PF01103">
    <property type="entry name" value="Omp85"/>
    <property type="match status" value="1"/>
</dbReference>
<keyword evidence="5" id="KW-0998">Cell outer membrane</keyword>
<dbReference type="InterPro" id="IPR039910">
    <property type="entry name" value="D15-like"/>
</dbReference>
<evidence type="ECO:0000256" key="4">
    <source>
        <dbReference type="ARBA" id="ARBA00023136"/>
    </source>
</evidence>
<evidence type="ECO:0000313" key="8">
    <source>
        <dbReference type="Proteomes" id="UP000788426"/>
    </source>
</evidence>
<comment type="caution">
    <text evidence="7">The sequence shown here is derived from an EMBL/GenBank/DDBJ whole genome shotgun (WGS) entry which is preliminary data.</text>
</comment>
<organism evidence="7 8">
    <name type="scientific">Hoylesella nanceiensis</name>
    <dbReference type="NCBI Taxonomy" id="425941"/>
    <lineage>
        <taxon>Bacteria</taxon>
        <taxon>Pseudomonadati</taxon>
        <taxon>Bacteroidota</taxon>
        <taxon>Bacteroidia</taxon>
        <taxon>Bacteroidales</taxon>
        <taxon>Prevotellaceae</taxon>
        <taxon>Hoylesella</taxon>
    </lineage>
</organism>
<evidence type="ECO:0000259" key="6">
    <source>
        <dbReference type="Pfam" id="PF01103"/>
    </source>
</evidence>
<keyword evidence="2" id="KW-0812">Transmembrane</keyword>
<proteinExistence type="predicted"/>
<feature type="domain" description="Bacterial surface antigen (D15)" evidence="6">
    <location>
        <begin position="488"/>
        <end position="712"/>
    </location>
</feature>
<dbReference type="Proteomes" id="UP000788426">
    <property type="component" value="Unassembled WGS sequence"/>
</dbReference>
<comment type="subcellular location">
    <subcellularLocation>
        <location evidence="1">Membrane</location>
    </subcellularLocation>
</comment>
<dbReference type="InterPro" id="IPR000184">
    <property type="entry name" value="Bac_surfAg_D15"/>
</dbReference>
<dbReference type="PANTHER" id="PTHR12815">
    <property type="entry name" value="SORTING AND ASSEMBLY MACHINERY SAMM50 PROTEIN FAMILY MEMBER"/>
    <property type="match status" value="1"/>
</dbReference>
<gene>
    <name evidence="7" type="ORF">KZO38_01130</name>
</gene>